<gene>
    <name evidence="10" type="ORF">HID58_017118</name>
</gene>
<keyword evidence="6" id="KW-0378">Hydrolase</keyword>
<evidence type="ECO:0000313" key="10">
    <source>
        <dbReference type="EMBL" id="KAH0924862.1"/>
    </source>
</evidence>
<dbReference type="PANTHER" id="PTHR10353">
    <property type="entry name" value="GLYCOSYL HYDROLASE"/>
    <property type="match status" value="1"/>
</dbReference>
<dbReference type="Proteomes" id="UP000824890">
    <property type="component" value="Unassembled WGS sequence"/>
</dbReference>
<dbReference type="EMBL" id="JAGKQM010000005">
    <property type="protein sequence ID" value="KAH0924862.1"/>
    <property type="molecule type" value="Genomic_DNA"/>
</dbReference>
<dbReference type="SUPFAM" id="SSF51445">
    <property type="entry name" value="(Trans)glycosidases"/>
    <property type="match status" value="4"/>
</dbReference>
<evidence type="ECO:0000256" key="3">
    <source>
        <dbReference type="ARBA" id="ARBA00010838"/>
    </source>
</evidence>
<comment type="catalytic activity">
    <reaction evidence="9">
        <text>a thioglucoside + H2O = a sugar + a thiol.</text>
        <dbReference type="EC" id="3.2.1.147"/>
    </reaction>
</comment>
<dbReference type="PROSITE" id="PS00653">
    <property type="entry name" value="GLYCOSYL_HYDROL_F1_2"/>
    <property type="match status" value="4"/>
</dbReference>
<dbReference type="InterPro" id="IPR017853">
    <property type="entry name" value="GH"/>
</dbReference>
<comment type="subcellular location">
    <subcellularLocation>
        <location evidence="2">Vacuole</location>
    </subcellularLocation>
</comment>
<reference evidence="10 11" key="1">
    <citation type="submission" date="2021-05" db="EMBL/GenBank/DDBJ databases">
        <title>Genome Assembly of Synthetic Allotetraploid Brassica napus Reveals Homoeologous Exchanges between Subgenomes.</title>
        <authorList>
            <person name="Davis J.T."/>
        </authorList>
    </citation>
    <scope>NUCLEOTIDE SEQUENCE [LARGE SCALE GENOMIC DNA]</scope>
    <source>
        <strain evidence="11">cv. Da-Ae</strain>
        <tissue evidence="10">Seedling</tissue>
    </source>
</reference>
<evidence type="ECO:0000313" key="11">
    <source>
        <dbReference type="Proteomes" id="UP000824890"/>
    </source>
</evidence>
<organism evidence="10 11">
    <name type="scientific">Brassica napus</name>
    <name type="common">Rape</name>
    <dbReference type="NCBI Taxonomy" id="3708"/>
    <lineage>
        <taxon>Eukaryota</taxon>
        <taxon>Viridiplantae</taxon>
        <taxon>Streptophyta</taxon>
        <taxon>Embryophyta</taxon>
        <taxon>Tracheophyta</taxon>
        <taxon>Spermatophyta</taxon>
        <taxon>Magnoliopsida</taxon>
        <taxon>eudicotyledons</taxon>
        <taxon>Gunneridae</taxon>
        <taxon>Pentapetalae</taxon>
        <taxon>rosids</taxon>
        <taxon>malvids</taxon>
        <taxon>Brassicales</taxon>
        <taxon>Brassicaceae</taxon>
        <taxon>Brassiceae</taxon>
        <taxon>Brassica</taxon>
    </lineage>
</organism>
<evidence type="ECO:0000256" key="1">
    <source>
        <dbReference type="ARBA" id="ARBA00003014"/>
    </source>
</evidence>
<dbReference type="PANTHER" id="PTHR10353:SF311">
    <property type="entry name" value="THIOGLUCOSIDASE"/>
    <property type="match status" value="1"/>
</dbReference>
<dbReference type="Pfam" id="PF00232">
    <property type="entry name" value="Glyco_hydro_1"/>
    <property type="match status" value="5"/>
</dbReference>
<evidence type="ECO:0000256" key="2">
    <source>
        <dbReference type="ARBA" id="ARBA00004116"/>
    </source>
</evidence>
<dbReference type="EC" id="3.2.1.147" evidence="4"/>
<dbReference type="InterPro" id="IPR001360">
    <property type="entry name" value="Glyco_hydro_1"/>
</dbReference>
<proteinExistence type="inferred from homology"/>
<dbReference type="PRINTS" id="PR00131">
    <property type="entry name" value="GLHYDRLASE1"/>
</dbReference>
<evidence type="ECO:0000256" key="7">
    <source>
        <dbReference type="ARBA" id="ARBA00032643"/>
    </source>
</evidence>
<sequence length="1939" mass="218852">MYIQNSKIHPSHIVFFPALGKKIYAAKNSFGRSNFPEGFLFGTASSAYQYEGAVNDASRGLSVWDTFVRKHPERNCYSHADQAVEFYHHYKEDIQRMKDINMDSFRFSISWPRLFPHGKKSKGVNKEGIKFYNDLIDELLANGITPLATLFHWDTPQALEDEYNGFLSEKAVDDFRDFATICFEEFGDRVKYWVTLNEPWCKDGKIGIAHCPVWFEPYDSNCPDDHEAVERAMEFMHMDPTVYGDYPQVMKRSIGKRLPSFTAAQSQKLKGSFDFVGVNYYSAFYVKNVTDVDHNTPNWRSDACIEWKKQNKAGEILGPRGVSEWDFLYPQGLRKFLNHAKNKYGSPKFMITENGHCDIDYEKKAKLSNLMDLQRTEYHEKHLQSIHQAIKEDGVQVEGYYAWSLLDNCEWNAGYGVRYGLFYVDYNNGLKRYPKMSAMWFKEFLKKEEIEDSEKEGLMLNSLVNKKRKRFLTSSVLIVLASNEVLAAKNNSSTTPKLRRSDFPEDFIFGSATSAYQIEGAAHQDGRGPSIWDTYSEKYPEKIKDGSNGSVAADSYHLTRLQEDVALLHQIGFNAYRFSISWSRILPRGNLKGGINQAGIDYYNNLINELLSKGIKPFATIFHWDTPQSLEDAYGGFRGAEIVNDFRDYADICFKNFGDRVKHWMTLNEPLTVVQQGYVAGGMAPGRCSNFTNPSCTGGDGATEPYIVGHNLLLAHGAAVKVYREKYKASQKGQVGIALSAGWYLPYTESAADRLAAARIMAFTFDYFLEPLVTGKYPVDMVNNMLKGSSDFIGINYYSSAYAKDVPCPTEYVTLFSDPCASVTGEREGVPIGPKAGSDWLLIYPKGIRDLILYAKYKFKDPVIYITENGRDEIDTGKRFLKDGDRIDFYARHLEMVKDAISIGANMKGFFAWSLLDNFEWAAGYTARFGIVYVDFKDGCKRYPKKSADWFKNEALAMSNSSIPKLRRSDFPEDFIFGSATSAYQVEGAAHEDGRGPSIWDTFSEKYPEKIKDGSNGSVADNSYHLYKEDVALLHQIGFNAYRFSISWSRILPHGNLKGGINQAGIDYYNNLINELLSKGIKPFATIFHWDTPQGLEDAYGGFRGAEIVNDFRDYADICFKNFGDRVKHWMTLNEPLTVVQQGYVAGVMAPGRCSKFTNPNCTAGDGAIEPYIVGHNLILAHGAAVKVYREKYKASQKGQVGIALNAAWNLPYTESAEDRSAAARAMAFTFDYFMEPLVTGKYPVDMVNNVKGGRLPTFTAEQSKMLKGSYDFIGINYYSSTYAKDVPCSTEQVTMFSDPCASVTGEREGVPIGPKAASDWLLVYPKGIRDLVLYAKYKFKDPVMYITENGRDEFSTDKIFLKDGDRIDYYARHLEMVQDAISVGANVKGFFAWSLLDNFEWAVGYTVRFGLVYVDFKDGCKRYPKNSADWFTEMTGKYLSLLVVVIVIAAKYLCSAPELRRSDFPKDFIFGSSTSAYQIEGAAHEDGKGPSIWDTFTEKYPERIKDGSNGSVAADSYHLYKEDVALMHQIGLNAYRFSISWSRILPHGNLKGGINQAGIDYYNNLINELLSKGITPFATIYHWDTPQGIEDAYGGLLGAEFVNDFRDYAEICFKNFGDRVKHWLTMNEPLSVVQGGYGQGKTAPGRCSKFTNPKCTAGDGATEPYIVGHNLILSHGAAVEVYREKYNASQKGQIGIALNAAWNLPYSKESAEDKLAVARVLAFTFDFFMEPLVTGKYPLDMVNNVGGRLPTFTEQQSKMLKGSYDFIGINYYSSSYAKDVPCSTEQVTLSSDPCANTTGEREGVPIGPKAASDWLLIYPKGIRDLILYAKYKFKDPVMYITENGRDEFSTDKIFLKDGDRIDYYAQHLEMLKDAISIGAHSAQVKGFFVWSLLDNFEWSTGYTVRFGLVFVDFNDGCKRHLKKSAHWFKKFLKSKKSN</sequence>
<evidence type="ECO:0000256" key="9">
    <source>
        <dbReference type="ARBA" id="ARBA00034026"/>
    </source>
</evidence>
<comment type="similarity">
    <text evidence="3">Belongs to the glycosyl hydrolase 1 family.</text>
</comment>
<keyword evidence="11" id="KW-1185">Reference proteome</keyword>
<evidence type="ECO:0000256" key="8">
    <source>
        <dbReference type="ARBA" id="ARBA00032797"/>
    </source>
</evidence>
<comment type="caution">
    <text evidence="10">The sequence shown here is derived from an EMBL/GenBank/DDBJ whole genome shotgun (WGS) entry which is preliminary data.</text>
</comment>
<keyword evidence="5" id="KW-0926">Vacuole</keyword>
<accession>A0ABQ8D793</accession>
<name>A0ABQ8D793_BRANA</name>
<comment type="function">
    <text evidence="1">Degradation of glucosinolates (glucose residue linked by a thioglucoside bound to an amino acid derivative) to glucose, sulfate and any of the products: thiocyanates, isothiocyanates, nitriles, epithionitriles or oxazolidine-2-thiones.</text>
</comment>
<dbReference type="Gene3D" id="3.20.20.80">
    <property type="entry name" value="Glycosidases"/>
    <property type="match status" value="5"/>
</dbReference>
<evidence type="ECO:0000256" key="4">
    <source>
        <dbReference type="ARBA" id="ARBA00012250"/>
    </source>
</evidence>
<evidence type="ECO:0000256" key="5">
    <source>
        <dbReference type="ARBA" id="ARBA00022554"/>
    </source>
</evidence>
<dbReference type="InterPro" id="IPR033132">
    <property type="entry name" value="GH_1_N_CS"/>
</dbReference>
<protein>
    <recommendedName>
        <fullName evidence="4">thioglucosidase</fullName>
        <ecNumber evidence="4">3.2.1.147</ecNumber>
    </recommendedName>
    <alternativeName>
        <fullName evidence="7">Sinigrinase</fullName>
    </alternativeName>
    <alternativeName>
        <fullName evidence="8">Thioglucosidase</fullName>
    </alternativeName>
</protein>
<evidence type="ECO:0000256" key="6">
    <source>
        <dbReference type="ARBA" id="ARBA00022801"/>
    </source>
</evidence>